<dbReference type="RefSeq" id="WP_184989484.1">
    <property type="nucleotide sequence ID" value="NZ_BAAALO010000067.1"/>
</dbReference>
<protein>
    <submittedName>
        <fullName evidence="2">Uncharacterized protein</fullName>
    </submittedName>
</protein>
<dbReference type="AlphaFoldDB" id="A0A7X0M9Q6"/>
<evidence type="ECO:0000313" key="3">
    <source>
        <dbReference type="Proteomes" id="UP000555564"/>
    </source>
</evidence>
<keyword evidence="1" id="KW-1133">Transmembrane helix</keyword>
<evidence type="ECO:0000256" key="1">
    <source>
        <dbReference type="SAM" id="Phobius"/>
    </source>
</evidence>
<evidence type="ECO:0000313" key="2">
    <source>
        <dbReference type="EMBL" id="MBB6475294.1"/>
    </source>
</evidence>
<accession>A0A7X0M9Q6</accession>
<organism evidence="2 3">
    <name type="scientific">Sphaerisporangium rubeum</name>
    <dbReference type="NCBI Taxonomy" id="321317"/>
    <lineage>
        <taxon>Bacteria</taxon>
        <taxon>Bacillati</taxon>
        <taxon>Actinomycetota</taxon>
        <taxon>Actinomycetes</taxon>
        <taxon>Streptosporangiales</taxon>
        <taxon>Streptosporangiaceae</taxon>
        <taxon>Sphaerisporangium</taxon>
    </lineage>
</organism>
<sequence>MNMGESFSAGQALEEIERMRGKVRRSSRWVGWLYLFWGVSAVVYWSLMFLGGSTVRMAAAIAWLVLTAGSFVFIHRQRVHGSGMDRLQYVITFTWLGTMVGAALAGSYVLPDEPTGWWVVAAVAVAGAAAVPVLYGAWRLRPWAGER</sequence>
<feature type="transmembrane region" description="Helical" evidence="1">
    <location>
        <begin position="116"/>
        <end position="138"/>
    </location>
</feature>
<dbReference type="EMBL" id="JACHIU010000001">
    <property type="protein sequence ID" value="MBB6475294.1"/>
    <property type="molecule type" value="Genomic_DNA"/>
</dbReference>
<keyword evidence="1" id="KW-0472">Membrane</keyword>
<keyword evidence="1" id="KW-0812">Transmembrane</keyword>
<keyword evidence="3" id="KW-1185">Reference proteome</keyword>
<gene>
    <name evidence="2" type="ORF">BJ992_004725</name>
</gene>
<feature type="transmembrane region" description="Helical" evidence="1">
    <location>
        <begin position="87"/>
        <end position="110"/>
    </location>
</feature>
<feature type="transmembrane region" description="Helical" evidence="1">
    <location>
        <begin position="29"/>
        <end position="51"/>
    </location>
</feature>
<dbReference type="Proteomes" id="UP000555564">
    <property type="component" value="Unassembled WGS sequence"/>
</dbReference>
<comment type="caution">
    <text evidence="2">The sequence shown here is derived from an EMBL/GenBank/DDBJ whole genome shotgun (WGS) entry which is preliminary data.</text>
</comment>
<name>A0A7X0M9Q6_9ACTN</name>
<proteinExistence type="predicted"/>
<feature type="transmembrane region" description="Helical" evidence="1">
    <location>
        <begin position="57"/>
        <end position="75"/>
    </location>
</feature>
<reference evidence="2 3" key="1">
    <citation type="submission" date="2020-08" db="EMBL/GenBank/DDBJ databases">
        <title>Sequencing the genomes of 1000 actinobacteria strains.</title>
        <authorList>
            <person name="Klenk H.-P."/>
        </authorList>
    </citation>
    <scope>NUCLEOTIDE SEQUENCE [LARGE SCALE GENOMIC DNA]</scope>
    <source>
        <strain evidence="2 3">DSM 44936</strain>
    </source>
</reference>